<name>A0A0D8Y6W5_DICVI</name>
<reference evidence="1 2" key="1">
    <citation type="submission" date="2013-11" db="EMBL/GenBank/DDBJ databases">
        <title>Draft genome of the bovine lungworm Dictyocaulus viviparus.</title>
        <authorList>
            <person name="Mitreva M."/>
        </authorList>
    </citation>
    <scope>NUCLEOTIDE SEQUENCE [LARGE SCALE GENOMIC DNA]</scope>
    <source>
        <strain evidence="1 2">HannoverDv2000</strain>
    </source>
</reference>
<proteinExistence type="predicted"/>
<keyword evidence="2" id="KW-1185">Reference proteome</keyword>
<accession>A0A0D8Y6W5</accession>
<gene>
    <name evidence="1" type="ORF">DICVIV_01923</name>
</gene>
<evidence type="ECO:0000313" key="2">
    <source>
        <dbReference type="Proteomes" id="UP000053766"/>
    </source>
</evidence>
<organism evidence="1 2">
    <name type="scientific">Dictyocaulus viviparus</name>
    <name type="common">Bovine lungworm</name>
    <dbReference type="NCBI Taxonomy" id="29172"/>
    <lineage>
        <taxon>Eukaryota</taxon>
        <taxon>Metazoa</taxon>
        <taxon>Ecdysozoa</taxon>
        <taxon>Nematoda</taxon>
        <taxon>Chromadorea</taxon>
        <taxon>Rhabditida</taxon>
        <taxon>Rhabditina</taxon>
        <taxon>Rhabditomorpha</taxon>
        <taxon>Strongyloidea</taxon>
        <taxon>Metastrongylidae</taxon>
        <taxon>Dictyocaulus</taxon>
    </lineage>
</organism>
<dbReference type="EMBL" id="KN716174">
    <property type="protein sequence ID" value="KJH51942.1"/>
    <property type="molecule type" value="Genomic_DNA"/>
</dbReference>
<dbReference type="AlphaFoldDB" id="A0A0D8Y6W5"/>
<sequence>MPKLDRWNINITFCCGSLEKCSGDWSGSGAVWLRFEFRAHLIAMLSALETVKNFIRKSLSIDQHRSHFGNRMMKSRRCEIQISMHVTFVNAQEH</sequence>
<protein>
    <submittedName>
        <fullName evidence="1">Uncharacterized protein</fullName>
    </submittedName>
</protein>
<dbReference type="Proteomes" id="UP000053766">
    <property type="component" value="Unassembled WGS sequence"/>
</dbReference>
<evidence type="ECO:0000313" key="1">
    <source>
        <dbReference type="EMBL" id="KJH51942.1"/>
    </source>
</evidence>
<reference evidence="2" key="2">
    <citation type="journal article" date="2016" name="Sci. Rep.">
        <title>Dictyocaulus viviparus genome, variome and transcriptome elucidate lungworm biology and support future intervention.</title>
        <authorList>
            <person name="McNulty S.N."/>
            <person name="Strube C."/>
            <person name="Rosa B.A."/>
            <person name="Martin J.C."/>
            <person name="Tyagi R."/>
            <person name="Choi Y.J."/>
            <person name="Wang Q."/>
            <person name="Hallsworth Pepin K."/>
            <person name="Zhang X."/>
            <person name="Ozersky P."/>
            <person name="Wilson R.K."/>
            <person name="Sternberg P.W."/>
            <person name="Gasser R.B."/>
            <person name="Mitreva M."/>
        </authorList>
    </citation>
    <scope>NUCLEOTIDE SEQUENCE [LARGE SCALE GENOMIC DNA]</scope>
    <source>
        <strain evidence="2">HannoverDv2000</strain>
    </source>
</reference>